<evidence type="ECO:0000256" key="1">
    <source>
        <dbReference type="SAM" id="MobiDB-lite"/>
    </source>
</evidence>
<reference evidence="2 3" key="1">
    <citation type="submission" date="2023-03" db="EMBL/GenBank/DDBJ databases">
        <title>High recombination rates correlate with genetic variation in Cardiocondyla obscurior ants.</title>
        <authorList>
            <person name="Errbii M."/>
        </authorList>
    </citation>
    <scope>NUCLEOTIDE SEQUENCE [LARGE SCALE GENOMIC DNA]</scope>
    <source>
        <strain evidence="2">Alpha-2009</strain>
        <tissue evidence="2">Whole body</tissue>
    </source>
</reference>
<feature type="compositionally biased region" description="Basic residues" evidence="1">
    <location>
        <begin position="76"/>
        <end position="85"/>
    </location>
</feature>
<dbReference type="AlphaFoldDB" id="A0AAW2GN18"/>
<name>A0AAW2GN18_9HYME</name>
<evidence type="ECO:0000313" key="2">
    <source>
        <dbReference type="EMBL" id="KAL0127882.1"/>
    </source>
</evidence>
<dbReference type="Proteomes" id="UP001430953">
    <property type="component" value="Unassembled WGS sequence"/>
</dbReference>
<feature type="region of interest" description="Disordered" evidence="1">
    <location>
        <begin position="1"/>
        <end position="20"/>
    </location>
</feature>
<organism evidence="2 3">
    <name type="scientific">Cardiocondyla obscurior</name>
    <dbReference type="NCBI Taxonomy" id="286306"/>
    <lineage>
        <taxon>Eukaryota</taxon>
        <taxon>Metazoa</taxon>
        <taxon>Ecdysozoa</taxon>
        <taxon>Arthropoda</taxon>
        <taxon>Hexapoda</taxon>
        <taxon>Insecta</taxon>
        <taxon>Pterygota</taxon>
        <taxon>Neoptera</taxon>
        <taxon>Endopterygota</taxon>
        <taxon>Hymenoptera</taxon>
        <taxon>Apocrita</taxon>
        <taxon>Aculeata</taxon>
        <taxon>Formicoidea</taxon>
        <taxon>Formicidae</taxon>
        <taxon>Myrmicinae</taxon>
        <taxon>Cardiocondyla</taxon>
    </lineage>
</organism>
<feature type="region of interest" description="Disordered" evidence="1">
    <location>
        <begin position="48"/>
        <end position="85"/>
    </location>
</feature>
<dbReference type="EMBL" id="JADYXP020000003">
    <property type="protein sequence ID" value="KAL0127882.1"/>
    <property type="molecule type" value="Genomic_DNA"/>
</dbReference>
<comment type="caution">
    <text evidence="2">The sequence shown here is derived from an EMBL/GenBank/DDBJ whole genome shotgun (WGS) entry which is preliminary data.</text>
</comment>
<evidence type="ECO:0000313" key="3">
    <source>
        <dbReference type="Proteomes" id="UP001430953"/>
    </source>
</evidence>
<sequence length="160" mass="18404">MNSLLRRRAEGEEGGEGSKSVRRRVRVLIERLDKESISSDVISATIRRSEFPPTEDEKRARREGGSGEGRAGGLRVRARKDKSGRRNLRTSFLPTDLFRYLSASAMGLRRPRAVDFCNCIGESRSVLFRECRWRYIDRQYAMPSLWSPTSLYSLSVYHQT</sequence>
<keyword evidence="3" id="KW-1185">Reference proteome</keyword>
<gene>
    <name evidence="2" type="ORF">PUN28_003260</name>
</gene>
<protein>
    <submittedName>
        <fullName evidence="2">Uncharacterized protein</fullName>
    </submittedName>
</protein>
<accession>A0AAW2GN18</accession>
<feature type="compositionally biased region" description="Basic and acidic residues" evidence="1">
    <location>
        <begin position="48"/>
        <end position="65"/>
    </location>
</feature>
<proteinExistence type="predicted"/>